<keyword evidence="6" id="KW-0829">Tyrosine-protein kinase</keyword>
<keyword evidence="12" id="KW-1185">Reference proteome</keyword>
<dbReference type="PROSITE" id="PS00109">
    <property type="entry name" value="PROTEIN_KINASE_TYR"/>
    <property type="match status" value="1"/>
</dbReference>
<dbReference type="AlphaFoldDB" id="A0ABD2K8D0"/>
<dbReference type="PROSITE" id="PS50011">
    <property type="entry name" value="PROTEIN_KINASE_DOM"/>
    <property type="match status" value="1"/>
</dbReference>
<evidence type="ECO:0000256" key="8">
    <source>
        <dbReference type="PROSITE-ProRule" id="PRU10141"/>
    </source>
</evidence>
<evidence type="ECO:0000256" key="5">
    <source>
        <dbReference type="ARBA" id="ARBA00022840"/>
    </source>
</evidence>
<organism evidence="11 12">
    <name type="scientific">Heterodera trifolii</name>
    <dbReference type="NCBI Taxonomy" id="157864"/>
    <lineage>
        <taxon>Eukaryota</taxon>
        <taxon>Metazoa</taxon>
        <taxon>Ecdysozoa</taxon>
        <taxon>Nematoda</taxon>
        <taxon>Chromadorea</taxon>
        <taxon>Rhabditida</taxon>
        <taxon>Tylenchina</taxon>
        <taxon>Tylenchomorpha</taxon>
        <taxon>Tylenchoidea</taxon>
        <taxon>Heteroderidae</taxon>
        <taxon>Heteroderinae</taxon>
        <taxon>Heterodera</taxon>
    </lineage>
</organism>
<gene>
    <name evidence="11" type="ORF">niasHT_025570</name>
</gene>
<dbReference type="PRINTS" id="PR00109">
    <property type="entry name" value="TYRKINASE"/>
</dbReference>
<dbReference type="EMBL" id="JBICBT010000818">
    <property type="protein sequence ID" value="KAL3099126.1"/>
    <property type="molecule type" value="Genomic_DNA"/>
</dbReference>
<evidence type="ECO:0000256" key="1">
    <source>
        <dbReference type="ARBA" id="ARBA00004167"/>
    </source>
</evidence>
<keyword evidence="5 8" id="KW-0067">ATP-binding</keyword>
<dbReference type="InterPro" id="IPR011009">
    <property type="entry name" value="Kinase-like_dom_sf"/>
</dbReference>
<dbReference type="Gene3D" id="3.30.200.20">
    <property type="entry name" value="Phosphorylase Kinase, domain 1"/>
    <property type="match status" value="1"/>
</dbReference>
<dbReference type="InterPro" id="IPR050122">
    <property type="entry name" value="RTK"/>
</dbReference>
<keyword evidence="4" id="KW-0418">Kinase</keyword>
<evidence type="ECO:0000256" key="4">
    <source>
        <dbReference type="ARBA" id="ARBA00022777"/>
    </source>
</evidence>
<protein>
    <recommendedName>
        <fullName evidence="10">Protein kinase domain-containing protein</fullName>
    </recommendedName>
</protein>
<dbReference type="InterPro" id="IPR020635">
    <property type="entry name" value="Tyr_kinase_cat_dom"/>
</dbReference>
<dbReference type="FunFam" id="1.10.510.10:FF:000554">
    <property type="entry name" value="Predicted protein"/>
    <property type="match status" value="1"/>
</dbReference>
<dbReference type="InterPro" id="IPR017441">
    <property type="entry name" value="Protein_kinase_ATP_BS"/>
</dbReference>
<dbReference type="InterPro" id="IPR000719">
    <property type="entry name" value="Prot_kinase_dom"/>
</dbReference>
<dbReference type="PROSITE" id="PS00107">
    <property type="entry name" value="PROTEIN_KINASE_ATP"/>
    <property type="match status" value="1"/>
</dbReference>
<evidence type="ECO:0000256" key="9">
    <source>
        <dbReference type="SAM" id="MobiDB-lite"/>
    </source>
</evidence>
<sequence>MTDFGGGGFFRSTVFLNPLFPACAPVLCPPTDYYAVGGSSDSTMAYDFPHASFRHPHASAFAPFGSSGGGGMMAAAARKPLRERRDLSVGAGGGASPRRHPAAQPQQHAQPPPQLRRYRSPHDLLIRVHPPIRRCIQQMLIPAQFLHIRECVGKGHFGNVFRAQLSDPFSGQIVPVAVKTLKAGANNMHTFEQFLREASIMRRLSHRNILRIYGVSFLAQSPADDGAAAPSVVMPFMHFGDLRTFVGDSFRVITVMELAWFALQIATGMAYLADQGFVHRDLAARNCMLTERGIVKVADFGLAVDLNDATLWGVEGRRQSPAAKLPLKWMAIEYLRDRCAYSTMSDVWSYGIVLWELLTRAASPYSDVPSTEIRHFLETGKRLAQPLHCPDILFDLMLSCWRSRPSERPDFVTIEHQLRGILQREENLRRQNRHRRPSQSFFAPVPPNTAFPGYLNDFGGLTGANVSKSDQGQPNNSNLSSPRTAYSIRIPRSAFEFLIFLVALFQPVPNAGQPLAIFEYFGRTYVLGHAGRPPLFPINTWNHHESVLNDMGRTNNAQEGFHLALRMQFSSVHPPLSKKEKSELRPISYGSMSFDAIENPNEDEILTHLRSLQYRLMRNDFENWDDPENE</sequence>
<dbReference type="Gene3D" id="1.10.510.10">
    <property type="entry name" value="Transferase(Phosphotransferase) domain 1"/>
    <property type="match status" value="1"/>
</dbReference>
<evidence type="ECO:0000256" key="3">
    <source>
        <dbReference type="ARBA" id="ARBA00022741"/>
    </source>
</evidence>
<dbReference type="InterPro" id="IPR001245">
    <property type="entry name" value="Ser-Thr/Tyr_kinase_cat_dom"/>
</dbReference>
<dbReference type="GO" id="GO:0016020">
    <property type="term" value="C:membrane"/>
    <property type="evidence" value="ECO:0007669"/>
    <property type="project" value="UniProtKB-SubCell"/>
</dbReference>
<feature type="domain" description="Protein kinase" evidence="10">
    <location>
        <begin position="146"/>
        <end position="419"/>
    </location>
</feature>
<evidence type="ECO:0000259" key="10">
    <source>
        <dbReference type="PROSITE" id="PS50011"/>
    </source>
</evidence>
<evidence type="ECO:0000256" key="6">
    <source>
        <dbReference type="ARBA" id="ARBA00023137"/>
    </source>
</evidence>
<proteinExistence type="predicted"/>
<dbReference type="CDD" id="cd00192">
    <property type="entry name" value="PTKc"/>
    <property type="match status" value="1"/>
</dbReference>
<dbReference type="InterPro" id="IPR008266">
    <property type="entry name" value="Tyr_kinase_AS"/>
</dbReference>
<evidence type="ECO:0000256" key="2">
    <source>
        <dbReference type="ARBA" id="ARBA00022679"/>
    </source>
</evidence>
<keyword evidence="2" id="KW-0808">Transferase</keyword>
<accession>A0ABD2K8D0</accession>
<dbReference type="SMART" id="SM00219">
    <property type="entry name" value="TyrKc"/>
    <property type="match status" value="1"/>
</dbReference>
<evidence type="ECO:0000313" key="12">
    <source>
        <dbReference type="Proteomes" id="UP001620626"/>
    </source>
</evidence>
<dbReference type="GO" id="GO:0004714">
    <property type="term" value="F:transmembrane receptor protein tyrosine kinase activity"/>
    <property type="evidence" value="ECO:0007669"/>
    <property type="project" value="UniProtKB-EC"/>
</dbReference>
<feature type="region of interest" description="Disordered" evidence="9">
    <location>
        <begin position="87"/>
        <end position="118"/>
    </location>
</feature>
<dbReference type="GO" id="GO:0005524">
    <property type="term" value="F:ATP binding"/>
    <property type="evidence" value="ECO:0007669"/>
    <property type="project" value="UniProtKB-UniRule"/>
</dbReference>
<feature type="binding site" evidence="8">
    <location>
        <position position="179"/>
    </location>
    <ligand>
        <name>ATP</name>
        <dbReference type="ChEBI" id="CHEBI:30616"/>
    </ligand>
</feature>
<dbReference type="PANTHER" id="PTHR24416">
    <property type="entry name" value="TYROSINE-PROTEIN KINASE RECEPTOR"/>
    <property type="match status" value="1"/>
</dbReference>
<dbReference type="Proteomes" id="UP001620626">
    <property type="component" value="Unassembled WGS sequence"/>
</dbReference>
<comment type="catalytic activity">
    <reaction evidence="7">
        <text>L-tyrosyl-[protein] + ATP = O-phospho-L-tyrosyl-[protein] + ADP + H(+)</text>
        <dbReference type="Rhea" id="RHEA:10596"/>
        <dbReference type="Rhea" id="RHEA-COMP:10136"/>
        <dbReference type="Rhea" id="RHEA-COMP:20101"/>
        <dbReference type="ChEBI" id="CHEBI:15378"/>
        <dbReference type="ChEBI" id="CHEBI:30616"/>
        <dbReference type="ChEBI" id="CHEBI:46858"/>
        <dbReference type="ChEBI" id="CHEBI:61978"/>
        <dbReference type="ChEBI" id="CHEBI:456216"/>
        <dbReference type="EC" id="2.7.10.1"/>
    </reaction>
</comment>
<keyword evidence="3 8" id="KW-0547">Nucleotide-binding</keyword>
<dbReference type="SUPFAM" id="SSF56112">
    <property type="entry name" value="Protein kinase-like (PK-like)"/>
    <property type="match status" value="1"/>
</dbReference>
<comment type="subcellular location">
    <subcellularLocation>
        <location evidence="1">Membrane</location>
        <topology evidence="1">Single-pass membrane protein</topology>
    </subcellularLocation>
</comment>
<name>A0ABD2K8D0_9BILA</name>
<feature type="region of interest" description="Disordered" evidence="9">
    <location>
        <begin position="464"/>
        <end position="483"/>
    </location>
</feature>
<evidence type="ECO:0000313" key="11">
    <source>
        <dbReference type="EMBL" id="KAL3099126.1"/>
    </source>
</evidence>
<dbReference type="PANTHER" id="PTHR24416:SF564">
    <property type="entry name" value="MACROPHAGE-STIMULATING PROTEIN RECEPTOR"/>
    <property type="match status" value="1"/>
</dbReference>
<dbReference type="Pfam" id="PF07714">
    <property type="entry name" value="PK_Tyr_Ser-Thr"/>
    <property type="match status" value="1"/>
</dbReference>
<reference evidence="11 12" key="1">
    <citation type="submission" date="2024-10" db="EMBL/GenBank/DDBJ databases">
        <authorList>
            <person name="Kim D."/>
        </authorList>
    </citation>
    <scope>NUCLEOTIDE SEQUENCE [LARGE SCALE GENOMIC DNA]</scope>
    <source>
        <strain evidence="11">BH-2024</strain>
    </source>
</reference>
<comment type="caution">
    <text evidence="11">The sequence shown here is derived from an EMBL/GenBank/DDBJ whole genome shotgun (WGS) entry which is preliminary data.</text>
</comment>
<evidence type="ECO:0000256" key="7">
    <source>
        <dbReference type="ARBA" id="ARBA00051243"/>
    </source>
</evidence>